<dbReference type="PRINTS" id="PR00598">
    <property type="entry name" value="HTHMARR"/>
</dbReference>
<dbReference type="EMBL" id="UOGF01000058">
    <property type="protein sequence ID" value="VAX29971.1"/>
    <property type="molecule type" value="Genomic_DNA"/>
</dbReference>
<protein>
    <submittedName>
        <fullName evidence="2">Transcriptional regulator, MarR family</fullName>
    </submittedName>
</protein>
<dbReference type="SUPFAM" id="SSF46785">
    <property type="entry name" value="Winged helix' DNA-binding domain"/>
    <property type="match status" value="1"/>
</dbReference>
<gene>
    <name evidence="2" type="ORF">MNBD_NITROSPIRAE01-2080</name>
</gene>
<sequence length="153" mass="17573">MKKRNDPGEEAFLKVLRPLVETYRAVMRKDDRHIRKLDLTQAQFDVIVVLGETPGMPCNKITEETLLTKGTLTGVLDRLTTKGLIERVPSEIDRRSTIVRLTAQGTDCFERVFPAHIAYLKPFFERGLTPSEMQSLRALLLKLKKSFEKEDKK</sequence>
<feature type="domain" description="HTH marR-type" evidence="1">
    <location>
        <begin position="9"/>
        <end position="145"/>
    </location>
</feature>
<dbReference type="PROSITE" id="PS50995">
    <property type="entry name" value="HTH_MARR_2"/>
    <property type="match status" value="1"/>
</dbReference>
<dbReference type="InterPro" id="IPR036388">
    <property type="entry name" value="WH-like_DNA-bd_sf"/>
</dbReference>
<dbReference type="GO" id="GO:0003700">
    <property type="term" value="F:DNA-binding transcription factor activity"/>
    <property type="evidence" value="ECO:0007669"/>
    <property type="project" value="InterPro"/>
</dbReference>
<name>A0A3B1CTZ2_9ZZZZ</name>
<dbReference type="InterPro" id="IPR039422">
    <property type="entry name" value="MarR/SlyA-like"/>
</dbReference>
<organism evidence="2">
    <name type="scientific">hydrothermal vent metagenome</name>
    <dbReference type="NCBI Taxonomy" id="652676"/>
    <lineage>
        <taxon>unclassified sequences</taxon>
        <taxon>metagenomes</taxon>
        <taxon>ecological metagenomes</taxon>
    </lineage>
</organism>
<dbReference type="Gene3D" id="1.10.10.10">
    <property type="entry name" value="Winged helix-like DNA-binding domain superfamily/Winged helix DNA-binding domain"/>
    <property type="match status" value="1"/>
</dbReference>
<dbReference type="InterPro" id="IPR036390">
    <property type="entry name" value="WH_DNA-bd_sf"/>
</dbReference>
<accession>A0A3B1CTZ2</accession>
<dbReference type="AlphaFoldDB" id="A0A3B1CTZ2"/>
<dbReference type="SMART" id="SM00347">
    <property type="entry name" value="HTH_MARR"/>
    <property type="match status" value="1"/>
</dbReference>
<dbReference type="PANTHER" id="PTHR33164">
    <property type="entry name" value="TRANSCRIPTIONAL REGULATOR, MARR FAMILY"/>
    <property type="match status" value="1"/>
</dbReference>
<dbReference type="InterPro" id="IPR000835">
    <property type="entry name" value="HTH_MarR-typ"/>
</dbReference>
<evidence type="ECO:0000259" key="1">
    <source>
        <dbReference type="PROSITE" id="PS50995"/>
    </source>
</evidence>
<dbReference type="PANTHER" id="PTHR33164:SF43">
    <property type="entry name" value="HTH-TYPE TRANSCRIPTIONAL REPRESSOR YETL"/>
    <property type="match status" value="1"/>
</dbReference>
<reference evidence="2" key="1">
    <citation type="submission" date="2018-06" db="EMBL/GenBank/DDBJ databases">
        <authorList>
            <person name="Zhirakovskaya E."/>
        </authorList>
    </citation>
    <scope>NUCLEOTIDE SEQUENCE</scope>
</reference>
<dbReference type="GO" id="GO:0006950">
    <property type="term" value="P:response to stress"/>
    <property type="evidence" value="ECO:0007669"/>
    <property type="project" value="TreeGrafter"/>
</dbReference>
<evidence type="ECO:0000313" key="2">
    <source>
        <dbReference type="EMBL" id="VAX29971.1"/>
    </source>
</evidence>
<proteinExistence type="predicted"/>
<dbReference type="Pfam" id="PF01047">
    <property type="entry name" value="MarR"/>
    <property type="match status" value="1"/>
</dbReference>